<protein>
    <submittedName>
        <fullName evidence="1">Uncharacterized protein</fullName>
    </submittedName>
</protein>
<sequence length="163" mass="17748">MTTPGDSEHSIEVARQLTALEGAVKAILDEAREGKLSKTMASIKAEILESLWSDGRNALLQLEGLAGPHPRRVPFTEAYATAKCALAELHPGNIFTTPALDTTMLPAVAKKNHLPRLDLPKFSGSPSEWPAFAGRFNKRVAGLEEDADRYLPHAMIRPVRNSP</sequence>
<dbReference type="AlphaFoldDB" id="A0A8W7P8U6"/>
<accession>A0A8W7P8U6</accession>
<dbReference type="Proteomes" id="UP000075882">
    <property type="component" value="Unassembled WGS sequence"/>
</dbReference>
<name>A0A8W7P8U6_ANOCL</name>
<dbReference type="EnsemblMetazoa" id="ACOM027248-RA">
    <property type="protein sequence ID" value="ACOM027248-PA.1"/>
    <property type="gene ID" value="ACOM027248"/>
</dbReference>
<reference evidence="1" key="1">
    <citation type="submission" date="2022-08" db="UniProtKB">
        <authorList>
            <consortium name="EnsemblMetazoa"/>
        </authorList>
    </citation>
    <scope>IDENTIFICATION</scope>
</reference>
<proteinExistence type="predicted"/>
<evidence type="ECO:0000313" key="1">
    <source>
        <dbReference type="EnsemblMetazoa" id="ACOM027248-PA.1"/>
    </source>
</evidence>
<organism evidence="1">
    <name type="scientific">Anopheles coluzzii</name>
    <name type="common">African malaria mosquito</name>
    <dbReference type="NCBI Taxonomy" id="1518534"/>
    <lineage>
        <taxon>Eukaryota</taxon>
        <taxon>Metazoa</taxon>
        <taxon>Ecdysozoa</taxon>
        <taxon>Arthropoda</taxon>
        <taxon>Hexapoda</taxon>
        <taxon>Insecta</taxon>
        <taxon>Pterygota</taxon>
        <taxon>Neoptera</taxon>
        <taxon>Endopterygota</taxon>
        <taxon>Diptera</taxon>
        <taxon>Nematocera</taxon>
        <taxon>Culicoidea</taxon>
        <taxon>Culicidae</taxon>
        <taxon>Anophelinae</taxon>
        <taxon>Anopheles</taxon>
    </lineage>
</organism>